<dbReference type="GeneID" id="42309338"/>
<dbReference type="PANTHER" id="PTHR48106">
    <property type="entry name" value="QUINONE OXIDOREDUCTASE PIG3-RELATED"/>
    <property type="match status" value="1"/>
</dbReference>
<organism evidence="4 6">
    <name type="scientific">Aneurinibacillus migulanus</name>
    <name type="common">Bacillus migulanus</name>
    <dbReference type="NCBI Taxonomy" id="47500"/>
    <lineage>
        <taxon>Bacteria</taxon>
        <taxon>Bacillati</taxon>
        <taxon>Bacillota</taxon>
        <taxon>Bacilli</taxon>
        <taxon>Bacillales</taxon>
        <taxon>Paenibacillaceae</taxon>
        <taxon>Aneurinibacillus group</taxon>
        <taxon>Aneurinibacillus</taxon>
    </lineage>
</organism>
<dbReference type="InterPro" id="IPR011032">
    <property type="entry name" value="GroES-like_sf"/>
</dbReference>
<reference evidence="5 7" key="2">
    <citation type="submission" date="2016-10" db="EMBL/GenBank/DDBJ databases">
        <authorList>
            <person name="de Groot N.N."/>
        </authorList>
    </citation>
    <scope>NUCLEOTIDE SEQUENCE [LARGE SCALE GENOMIC DNA]</scope>
    <source>
        <strain evidence="5 7">DSM 2895</strain>
    </source>
</reference>
<dbReference type="Pfam" id="PF00107">
    <property type="entry name" value="ADH_zinc_N"/>
    <property type="match status" value="1"/>
</dbReference>
<feature type="domain" description="Enoyl reductase (ER)" evidence="3">
    <location>
        <begin position="16"/>
        <end position="326"/>
    </location>
</feature>
<evidence type="ECO:0000259" key="3">
    <source>
        <dbReference type="SMART" id="SM00829"/>
    </source>
</evidence>
<dbReference type="Proteomes" id="UP000037269">
    <property type="component" value="Unassembled WGS sequence"/>
</dbReference>
<dbReference type="GO" id="GO:0016651">
    <property type="term" value="F:oxidoreductase activity, acting on NAD(P)H"/>
    <property type="evidence" value="ECO:0007669"/>
    <property type="project" value="TreeGrafter"/>
</dbReference>
<dbReference type="STRING" id="47500.AF333_29860"/>
<dbReference type="Pfam" id="PF08240">
    <property type="entry name" value="ADH_N"/>
    <property type="match status" value="1"/>
</dbReference>
<dbReference type="Gene3D" id="3.40.50.720">
    <property type="entry name" value="NAD(P)-binding Rossmann-like Domain"/>
    <property type="match status" value="1"/>
</dbReference>
<dbReference type="PANTHER" id="PTHR48106:SF2">
    <property type="entry name" value="ZN2+-BINDING DEHYDROGENASE"/>
    <property type="match status" value="1"/>
</dbReference>
<gene>
    <name evidence="4" type="ORF">AF333_29860</name>
    <name evidence="5" type="ORF">SAMN04487909_12952</name>
</gene>
<dbReference type="Proteomes" id="UP000182836">
    <property type="component" value="Unassembled WGS sequence"/>
</dbReference>
<name>A0A0D1VIJ6_ANEMI</name>
<dbReference type="EMBL" id="FNED01000029">
    <property type="protein sequence ID" value="SDJ82492.1"/>
    <property type="molecule type" value="Genomic_DNA"/>
</dbReference>
<dbReference type="SUPFAM" id="SSF51735">
    <property type="entry name" value="NAD(P)-binding Rossmann-fold domains"/>
    <property type="match status" value="1"/>
</dbReference>
<proteinExistence type="predicted"/>
<dbReference type="CDD" id="cd05282">
    <property type="entry name" value="ETR_like"/>
    <property type="match status" value="1"/>
</dbReference>
<dbReference type="GO" id="GO:0070402">
    <property type="term" value="F:NADPH binding"/>
    <property type="evidence" value="ECO:0007669"/>
    <property type="project" value="TreeGrafter"/>
</dbReference>
<evidence type="ECO:0000313" key="4">
    <source>
        <dbReference type="EMBL" id="KON84162.1"/>
    </source>
</evidence>
<evidence type="ECO:0000256" key="1">
    <source>
        <dbReference type="ARBA" id="ARBA00022857"/>
    </source>
</evidence>
<sequence length="334" mass="36397">MKAKCVRFHKFGEPQHVLQVEDRNVQSPGTGEVLVRMIARPINPSDLIPIKGAYSHRIGLPTIPGYEGVGIVEEVGPSVSKSLIGTRVLPLRGEGTWQEFVKTSAELAVPIPDFINNATAAQLYINPITAWLTCTEVLGLQPGDDVLVNACGSSIGRIFAQLSAVLRFRLIAVTRSEAYTEDLIRLGASHVINTSNTSLYPAVMEITHGRGVKAAIDSIGGSAGIDAAYCVRPNGSLLSIGLLSGIPINWSKIIENTQVNVRMFHLRHWNEQASAQIWQATFRRVIELIHNKQLKLMAPSLQFDLSDVTKAVQAAESHENTGKILLTSKMYTEG</sequence>
<keyword evidence="2" id="KW-0560">Oxidoreductase</keyword>
<keyword evidence="1" id="KW-0521">NADP</keyword>
<protein>
    <submittedName>
        <fullName evidence="4">Alcohol dehydrogenase</fullName>
    </submittedName>
    <submittedName>
        <fullName evidence="5">NADPH:quinone reductase</fullName>
    </submittedName>
</protein>
<dbReference type="InterPro" id="IPR013154">
    <property type="entry name" value="ADH-like_N"/>
</dbReference>
<dbReference type="AlphaFoldDB" id="A0A0D1VIJ6"/>
<dbReference type="RefSeq" id="WP_043063571.1">
    <property type="nucleotide sequence ID" value="NZ_CCMI01000007.1"/>
</dbReference>
<evidence type="ECO:0000313" key="5">
    <source>
        <dbReference type="EMBL" id="SDJ82492.1"/>
    </source>
</evidence>
<dbReference type="PATRIC" id="fig|47500.12.peg.2517"/>
<dbReference type="EMBL" id="LGUG01000013">
    <property type="protein sequence ID" value="KON84162.1"/>
    <property type="molecule type" value="Genomic_DNA"/>
</dbReference>
<reference evidence="4 6" key="1">
    <citation type="submission" date="2015-07" db="EMBL/GenBank/DDBJ databases">
        <title>Fjat-14205 dsm 2895.</title>
        <authorList>
            <person name="Liu B."/>
            <person name="Wang J."/>
            <person name="Zhu Y."/>
            <person name="Liu G."/>
            <person name="Chen Q."/>
            <person name="Chen Z."/>
            <person name="Lan J."/>
            <person name="Che J."/>
            <person name="Ge C."/>
            <person name="Shi H."/>
            <person name="Pan Z."/>
            <person name="Liu X."/>
        </authorList>
    </citation>
    <scope>NUCLEOTIDE SEQUENCE [LARGE SCALE GENOMIC DNA]</scope>
    <source>
        <strain evidence="4 6">DSM 2895</strain>
    </source>
</reference>
<dbReference type="InterPro" id="IPR020843">
    <property type="entry name" value="ER"/>
</dbReference>
<evidence type="ECO:0000256" key="2">
    <source>
        <dbReference type="ARBA" id="ARBA00023002"/>
    </source>
</evidence>
<evidence type="ECO:0000313" key="6">
    <source>
        <dbReference type="Proteomes" id="UP000037269"/>
    </source>
</evidence>
<keyword evidence="6" id="KW-1185">Reference proteome</keyword>
<dbReference type="InterPro" id="IPR013149">
    <property type="entry name" value="ADH-like_C"/>
</dbReference>
<dbReference type="SUPFAM" id="SSF50129">
    <property type="entry name" value="GroES-like"/>
    <property type="match status" value="1"/>
</dbReference>
<dbReference type="SMART" id="SM00829">
    <property type="entry name" value="PKS_ER"/>
    <property type="match status" value="1"/>
</dbReference>
<dbReference type="InterPro" id="IPR036291">
    <property type="entry name" value="NAD(P)-bd_dom_sf"/>
</dbReference>
<accession>A0A0D1VIJ6</accession>
<dbReference type="OrthoDB" id="9787435at2"/>
<evidence type="ECO:0000313" key="7">
    <source>
        <dbReference type="Proteomes" id="UP000182836"/>
    </source>
</evidence>
<dbReference type="Gene3D" id="3.90.180.10">
    <property type="entry name" value="Medium-chain alcohol dehydrogenases, catalytic domain"/>
    <property type="match status" value="1"/>
</dbReference>